<dbReference type="Proteomes" id="UP000624701">
    <property type="component" value="Unassembled WGS sequence"/>
</dbReference>
<organism evidence="1 2">
    <name type="scientific">Winogradskyella haliclonae</name>
    <dbReference type="NCBI Taxonomy" id="2048558"/>
    <lineage>
        <taxon>Bacteria</taxon>
        <taxon>Pseudomonadati</taxon>
        <taxon>Bacteroidota</taxon>
        <taxon>Flavobacteriia</taxon>
        <taxon>Flavobacteriales</taxon>
        <taxon>Flavobacteriaceae</taxon>
        <taxon>Winogradskyella</taxon>
    </lineage>
</organism>
<protein>
    <submittedName>
        <fullName evidence="1">Uncharacterized protein</fullName>
    </submittedName>
</protein>
<name>A0ABQ2C0K5_9FLAO</name>
<keyword evidence="2" id="KW-1185">Reference proteome</keyword>
<evidence type="ECO:0000313" key="1">
    <source>
        <dbReference type="EMBL" id="GGI57583.1"/>
    </source>
</evidence>
<dbReference type="EMBL" id="BMDQ01000002">
    <property type="protein sequence ID" value="GGI57583.1"/>
    <property type="molecule type" value="Genomic_DNA"/>
</dbReference>
<comment type="caution">
    <text evidence="1">The sequence shown here is derived from an EMBL/GenBank/DDBJ whole genome shotgun (WGS) entry which is preliminary data.</text>
</comment>
<gene>
    <name evidence="1" type="ORF">GCM10011444_18920</name>
</gene>
<proteinExistence type="predicted"/>
<reference evidence="2" key="1">
    <citation type="journal article" date="2019" name="Int. J. Syst. Evol. Microbiol.">
        <title>The Global Catalogue of Microorganisms (GCM) 10K type strain sequencing project: providing services to taxonomists for standard genome sequencing and annotation.</title>
        <authorList>
            <consortium name="The Broad Institute Genomics Platform"/>
            <consortium name="The Broad Institute Genome Sequencing Center for Infectious Disease"/>
            <person name="Wu L."/>
            <person name="Ma J."/>
        </authorList>
    </citation>
    <scope>NUCLEOTIDE SEQUENCE [LARGE SCALE GENOMIC DNA]</scope>
    <source>
        <strain evidence="2">CCM 8681</strain>
    </source>
</reference>
<accession>A0ABQ2C0K5</accession>
<sequence>MKNYLSLLVLMFLLNACNSQEKNEIYQSSRIEGDLNYEATVLPEDTSQLYIGEGDLNSDTVLIIAESGPKAQLTFDWRAKEIWSRLPNYFNYYRAHIHQATTLNNGIYDWKYDFTEDMAQVEIDNGTEILARTIKHFKEKNKKVIVIGTFWSAFVIQDYIAKYGNNADKYLISAGRLDINEEHYKYHLKGFQATFTNDGKTPIAPDTLNAPDPLKQERYSRIVKVTQTMKGVMKRQRFTEKLAGKDLSNVVYAYATNDTYSGALTDKELAFLKSKSASVYSNDKGHFGVDAFLLELLTNETVKL</sequence>
<evidence type="ECO:0000313" key="2">
    <source>
        <dbReference type="Proteomes" id="UP000624701"/>
    </source>
</evidence>
<dbReference type="RefSeq" id="WP_188374494.1">
    <property type="nucleotide sequence ID" value="NZ_BMDQ01000002.1"/>
</dbReference>